<dbReference type="EMBL" id="DRXG01000080">
    <property type="protein sequence ID" value="HHN52380.1"/>
    <property type="molecule type" value="Genomic_DNA"/>
</dbReference>
<feature type="domain" description="Gfo/Idh/MocA-like oxidoreductase N-terminal" evidence="1">
    <location>
        <begin position="6"/>
        <end position="124"/>
    </location>
</feature>
<dbReference type="Gene3D" id="3.40.50.720">
    <property type="entry name" value="NAD(P)-binding Rossmann-like Domain"/>
    <property type="match status" value="1"/>
</dbReference>
<dbReference type="Pfam" id="PF01408">
    <property type="entry name" value="GFO_IDH_MocA"/>
    <property type="match status" value="1"/>
</dbReference>
<organism evidence="3">
    <name type="scientific">Caldiarchaeum subterraneum</name>
    <dbReference type="NCBI Taxonomy" id="311458"/>
    <lineage>
        <taxon>Archaea</taxon>
        <taxon>Nitrososphaerota</taxon>
        <taxon>Candidatus Caldarchaeales</taxon>
        <taxon>Candidatus Caldarchaeaceae</taxon>
        <taxon>Candidatus Caldarchaeum</taxon>
    </lineage>
</organism>
<accession>A0A7J3WCI5</accession>
<evidence type="ECO:0000313" key="3">
    <source>
        <dbReference type="EMBL" id="HHN52380.1"/>
    </source>
</evidence>
<dbReference type="GO" id="GO:0000166">
    <property type="term" value="F:nucleotide binding"/>
    <property type="evidence" value="ECO:0007669"/>
    <property type="project" value="InterPro"/>
</dbReference>
<proteinExistence type="predicted"/>
<protein>
    <submittedName>
        <fullName evidence="3">Gfo/Idh/MocA family oxidoreductase</fullName>
    </submittedName>
</protein>
<comment type="caution">
    <text evidence="3">The sequence shown here is derived from an EMBL/GenBank/DDBJ whole genome shotgun (WGS) entry which is preliminary data.</text>
</comment>
<dbReference type="InterPro" id="IPR036291">
    <property type="entry name" value="NAD(P)-bd_dom_sf"/>
</dbReference>
<dbReference type="PANTHER" id="PTHR43249">
    <property type="entry name" value="UDP-N-ACETYL-2-AMINO-2-DEOXY-D-GLUCURONATE OXIDASE"/>
    <property type="match status" value="1"/>
</dbReference>
<gene>
    <name evidence="3" type="ORF">ENM30_03595</name>
</gene>
<dbReference type="PANTHER" id="PTHR43249:SF1">
    <property type="entry name" value="D-GLUCOSIDE 3-DEHYDROGENASE"/>
    <property type="match status" value="1"/>
</dbReference>
<reference evidence="3" key="1">
    <citation type="journal article" date="2020" name="mSystems">
        <title>Genome- and Community-Level Interaction Insights into Carbon Utilization and Element Cycling Functions of Hydrothermarchaeota in Hydrothermal Sediment.</title>
        <authorList>
            <person name="Zhou Z."/>
            <person name="Liu Y."/>
            <person name="Xu W."/>
            <person name="Pan J."/>
            <person name="Luo Z.H."/>
            <person name="Li M."/>
        </authorList>
    </citation>
    <scope>NUCLEOTIDE SEQUENCE [LARGE SCALE GENOMIC DNA]</scope>
    <source>
        <strain evidence="3">SpSt-1073</strain>
    </source>
</reference>
<dbReference type="InterPro" id="IPR052515">
    <property type="entry name" value="Gfo/Idh/MocA_Oxidoreductase"/>
</dbReference>
<dbReference type="Gene3D" id="3.30.360.10">
    <property type="entry name" value="Dihydrodipicolinate Reductase, domain 2"/>
    <property type="match status" value="1"/>
</dbReference>
<dbReference type="InterPro" id="IPR000683">
    <property type="entry name" value="Gfo/Idh/MocA-like_OxRdtase_N"/>
</dbReference>
<name>A0A7J3WCI5_CALS0</name>
<dbReference type="SUPFAM" id="SSF55347">
    <property type="entry name" value="Glyceraldehyde-3-phosphate dehydrogenase-like, C-terminal domain"/>
    <property type="match status" value="1"/>
</dbReference>
<feature type="domain" description="Gfo/Idh/MocA-like oxidoreductase C-terminal" evidence="2">
    <location>
        <begin position="138"/>
        <end position="359"/>
    </location>
</feature>
<evidence type="ECO:0000259" key="1">
    <source>
        <dbReference type="Pfam" id="PF01408"/>
    </source>
</evidence>
<evidence type="ECO:0000259" key="2">
    <source>
        <dbReference type="Pfam" id="PF02894"/>
    </source>
</evidence>
<dbReference type="InterPro" id="IPR004104">
    <property type="entry name" value="Gfo/Idh/MocA-like_OxRdtase_C"/>
</dbReference>
<sequence length="363" mass="40806">MTKKLGVLVHGAGWVSTQHIKAFQNNPHTKVVAISSRKIESARKRAEEAGLKDVKVYDDLHKALENPDVDIVSVCTPQHVHAENTIAAAKAGKHIVIEKPIGNSLEEIKNMRDAVRKAKVKTVVSFVLRWNPLFTILKRIIADGMLGNIYYVEADYQSAIAAWWSGYEDARKKSTGVSAFLVGGCHAIDAVRWFAEKQNYKAADPVEVFAYSGGLRKGKIRQWNYYTQRWEDMPPLEYDDLEVAVIKFNNGVIGKVSVNFGGVQPYTFPIEIFGDEGTVKDNRIWSTKFQGQRDWITIPTILPDSADVTHHPFQAQMDHFVECILEDKESHCNLEDAIKTHEIAFAALECYKTGKPVRLPLLA</sequence>
<dbReference type="SUPFAM" id="SSF51735">
    <property type="entry name" value="NAD(P)-binding Rossmann-fold domains"/>
    <property type="match status" value="1"/>
</dbReference>
<dbReference type="Pfam" id="PF02894">
    <property type="entry name" value="GFO_IDH_MocA_C"/>
    <property type="match status" value="1"/>
</dbReference>
<dbReference type="AlphaFoldDB" id="A0A7J3WCI5"/>